<reference evidence="3" key="1">
    <citation type="journal article" date="2019" name="Int. J. Syst. Evol. Microbiol.">
        <title>The Global Catalogue of Microorganisms (GCM) 10K type strain sequencing project: providing services to taxonomists for standard genome sequencing and annotation.</title>
        <authorList>
            <consortium name="The Broad Institute Genomics Platform"/>
            <consortium name="The Broad Institute Genome Sequencing Center for Infectious Disease"/>
            <person name="Wu L."/>
            <person name="Ma J."/>
        </authorList>
    </citation>
    <scope>NUCLEOTIDE SEQUENCE [LARGE SCALE GENOMIC DNA]</scope>
    <source>
        <strain evidence="3">JCM 17782</strain>
    </source>
</reference>
<proteinExistence type="predicted"/>
<keyword evidence="1" id="KW-0732">Signal</keyword>
<accession>A0ABP8F338</accession>
<gene>
    <name evidence="2" type="ORF">GCM10023161_42490</name>
</gene>
<sequence>MIHLSIFFRRCSRTFVTFLPLLTVAAAIVLVSTAFAETDLGGTGPRSGTPKFVNGAAGVALKSGDGGQVLLLNASARTRAGSSEERIRASGTDAVYASVQGWPLDHRARAVGYFVLDDLGPNAPPPSGDDQASAEQAIKNGYVQKLAHCYATRNAVANLQSITWDPPGFSPVTGGSGTIHDADPRLGGQFLATPIGGGRWDIQYQWC</sequence>
<dbReference type="EMBL" id="BAABGF010000048">
    <property type="protein sequence ID" value="GAA4293815.1"/>
    <property type="molecule type" value="Genomic_DNA"/>
</dbReference>
<evidence type="ECO:0000313" key="2">
    <source>
        <dbReference type="EMBL" id="GAA4293815.1"/>
    </source>
</evidence>
<keyword evidence="3" id="KW-1185">Reference proteome</keyword>
<feature type="chain" id="PRO_5046847698" description="Secreted protein" evidence="1">
    <location>
        <begin position="37"/>
        <end position="207"/>
    </location>
</feature>
<evidence type="ECO:0000313" key="3">
    <source>
        <dbReference type="Proteomes" id="UP001501417"/>
    </source>
</evidence>
<dbReference type="Proteomes" id="UP001501417">
    <property type="component" value="Unassembled WGS sequence"/>
</dbReference>
<evidence type="ECO:0000256" key="1">
    <source>
        <dbReference type="SAM" id="SignalP"/>
    </source>
</evidence>
<feature type="signal peptide" evidence="1">
    <location>
        <begin position="1"/>
        <end position="36"/>
    </location>
</feature>
<name>A0ABP8F338_9MYCO</name>
<organism evidence="2 3">
    <name type="scientific">Mycobacterium paraffinicum</name>
    <dbReference type="NCBI Taxonomy" id="53378"/>
    <lineage>
        <taxon>Bacteria</taxon>
        <taxon>Bacillati</taxon>
        <taxon>Actinomycetota</taxon>
        <taxon>Actinomycetes</taxon>
        <taxon>Mycobacteriales</taxon>
        <taxon>Mycobacteriaceae</taxon>
        <taxon>Mycobacterium</taxon>
    </lineage>
</organism>
<evidence type="ECO:0008006" key="4">
    <source>
        <dbReference type="Google" id="ProtNLM"/>
    </source>
</evidence>
<comment type="caution">
    <text evidence="2">The sequence shown here is derived from an EMBL/GenBank/DDBJ whole genome shotgun (WGS) entry which is preliminary data.</text>
</comment>
<protein>
    <recommendedName>
        <fullName evidence="4">Secreted protein</fullName>
    </recommendedName>
</protein>